<dbReference type="InterPro" id="IPR036249">
    <property type="entry name" value="Thioredoxin-like_sf"/>
</dbReference>
<evidence type="ECO:0000256" key="1">
    <source>
        <dbReference type="ARBA" id="ARBA00023002"/>
    </source>
</evidence>
<name>A0A2Z4AFG0_9BACT</name>
<dbReference type="AlphaFoldDB" id="A0A2Z4AFG0"/>
<keyword evidence="5" id="KW-0575">Peroxidase</keyword>
<feature type="active site" description="Cysteine sulfenic acid (-SOH) intermediate; for peroxidase activity" evidence="3">
    <location>
        <position position="49"/>
    </location>
</feature>
<organism evidence="5 6">
    <name type="scientific">Candidatus Moanibacter tarae</name>
    <dbReference type="NCBI Taxonomy" id="2200854"/>
    <lineage>
        <taxon>Bacteria</taxon>
        <taxon>Pseudomonadati</taxon>
        <taxon>Verrucomicrobiota</taxon>
        <taxon>Opitutia</taxon>
        <taxon>Puniceicoccales</taxon>
        <taxon>Puniceicoccales incertae sedis</taxon>
        <taxon>Candidatus Moanibacter</taxon>
    </lineage>
</organism>
<keyword evidence="1 5" id="KW-0560">Oxidoreductase</keyword>
<evidence type="ECO:0000256" key="2">
    <source>
        <dbReference type="ARBA" id="ARBA00023284"/>
    </source>
</evidence>
<evidence type="ECO:0000259" key="4">
    <source>
        <dbReference type="PROSITE" id="PS51352"/>
    </source>
</evidence>
<dbReference type="PANTHER" id="PTHR43110">
    <property type="entry name" value="THIOL PEROXIDASE"/>
    <property type="match status" value="1"/>
</dbReference>
<dbReference type="InterPro" id="IPR000866">
    <property type="entry name" value="AhpC/TSA"/>
</dbReference>
<dbReference type="SUPFAM" id="SSF52833">
    <property type="entry name" value="Thioredoxin-like"/>
    <property type="match status" value="1"/>
</dbReference>
<dbReference type="InterPro" id="IPR024706">
    <property type="entry name" value="Peroxiredoxin_AhpC-typ"/>
</dbReference>
<dbReference type="Pfam" id="PF00578">
    <property type="entry name" value="AhpC-TSA"/>
    <property type="match status" value="1"/>
</dbReference>
<dbReference type="GO" id="GO:0004601">
    <property type="term" value="F:peroxidase activity"/>
    <property type="evidence" value="ECO:0007669"/>
    <property type="project" value="UniProtKB-KW"/>
</dbReference>
<dbReference type="PANTHER" id="PTHR43110:SF1">
    <property type="entry name" value="THIOL PEROXIDASE"/>
    <property type="match status" value="1"/>
</dbReference>
<accession>A0A2Z4AFG0</accession>
<dbReference type="Gene3D" id="3.40.30.10">
    <property type="entry name" value="Glutaredoxin"/>
    <property type="match status" value="1"/>
</dbReference>
<feature type="domain" description="Thioredoxin" evidence="4">
    <location>
        <begin position="3"/>
        <end position="158"/>
    </location>
</feature>
<reference evidence="5 6" key="1">
    <citation type="submission" date="2018-06" db="EMBL/GenBank/DDBJ databases">
        <title>Draft Genome Sequence of a Novel Marine Bacterium Related to the Verrucomicrobia.</title>
        <authorList>
            <person name="Vosseberg J."/>
            <person name="Martijn J."/>
            <person name="Ettema T.J.G."/>
        </authorList>
    </citation>
    <scope>NUCLEOTIDE SEQUENCE [LARGE SCALE GENOMIC DNA]</scope>
    <source>
        <strain evidence="5">TARA_B100001123</strain>
    </source>
</reference>
<protein>
    <submittedName>
        <fullName evidence="5">Alkyl hydroperoxide reductase E</fullName>
        <ecNumber evidence="5">1.11.1.15</ecNumber>
    </submittedName>
</protein>
<evidence type="ECO:0000313" key="5">
    <source>
        <dbReference type="EMBL" id="AWT59718.1"/>
    </source>
</evidence>
<dbReference type="PIRSF" id="PIRSF000239">
    <property type="entry name" value="AHPC"/>
    <property type="match status" value="1"/>
</dbReference>
<gene>
    <name evidence="5" type="primary">ahpE</name>
    <name evidence="5" type="ORF">DF168_00912</name>
</gene>
<proteinExistence type="predicted"/>
<dbReference type="EC" id="1.11.1.15" evidence="5"/>
<dbReference type="PROSITE" id="PS51352">
    <property type="entry name" value="THIOREDOXIN_2"/>
    <property type="match status" value="1"/>
</dbReference>
<evidence type="ECO:0000256" key="3">
    <source>
        <dbReference type="PIRSR" id="PIRSR000239-1"/>
    </source>
</evidence>
<dbReference type="KEGG" id="mtar:DF168_00912"/>
<keyword evidence="2" id="KW-0676">Redox-active center</keyword>
<dbReference type="InterPro" id="IPR050455">
    <property type="entry name" value="Tpx_Peroxidase_subfamily"/>
</dbReference>
<dbReference type="EMBL" id="CP029803">
    <property type="protein sequence ID" value="AWT59718.1"/>
    <property type="molecule type" value="Genomic_DNA"/>
</dbReference>
<sequence length="158" mass="17367">MALEPGQKAPEFNLNRKTAEGLEEISLFDNIGKRQTVLLFFPLAFTEVCTNEMCSVSSGISEYEALDAAVYAISVDSPFSQEGWAQANGITIPILSDFNKEVSLAYDVLYEDLIGFKGVSKRSAFVIGKDGIINYSWVTDDPHNLPPFDEVKTALSES</sequence>
<dbReference type="InterPro" id="IPR013766">
    <property type="entry name" value="Thioredoxin_domain"/>
</dbReference>
<dbReference type="Proteomes" id="UP000247465">
    <property type="component" value="Chromosome"/>
</dbReference>
<evidence type="ECO:0000313" key="6">
    <source>
        <dbReference type="Proteomes" id="UP000247465"/>
    </source>
</evidence>